<dbReference type="GO" id="GO:0005524">
    <property type="term" value="F:ATP binding"/>
    <property type="evidence" value="ECO:0007669"/>
    <property type="project" value="UniProtKB-KW"/>
</dbReference>
<feature type="transmembrane region" description="Helical" evidence="8">
    <location>
        <begin position="149"/>
        <end position="176"/>
    </location>
</feature>
<dbReference type="SUPFAM" id="SSF90123">
    <property type="entry name" value="ABC transporter transmembrane region"/>
    <property type="match status" value="1"/>
</dbReference>
<dbReference type="SMART" id="SM00382">
    <property type="entry name" value="AAA"/>
    <property type="match status" value="1"/>
</dbReference>
<dbReference type="GO" id="GO:0034040">
    <property type="term" value="F:ATPase-coupled lipid transmembrane transporter activity"/>
    <property type="evidence" value="ECO:0007669"/>
    <property type="project" value="TreeGrafter"/>
</dbReference>
<feature type="compositionally biased region" description="Basic and acidic residues" evidence="7">
    <location>
        <begin position="619"/>
        <end position="638"/>
    </location>
</feature>
<keyword evidence="3" id="KW-0547">Nucleotide-binding</keyword>
<dbReference type="Proteomes" id="UP000436138">
    <property type="component" value="Chromosome"/>
</dbReference>
<evidence type="ECO:0000256" key="3">
    <source>
        <dbReference type="ARBA" id="ARBA00022741"/>
    </source>
</evidence>
<dbReference type="Gene3D" id="1.20.1560.10">
    <property type="entry name" value="ABC transporter type 1, transmembrane domain"/>
    <property type="match status" value="1"/>
</dbReference>
<dbReference type="KEGG" id="sbro:GQF42_03345"/>
<evidence type="ECO:0000313" key="12">
    <source>
        <dbReference type="Proteomes" id="UP000436138"/>
    </source>
</evidence>
<dbReference type="PROSITE" id="PS50893">
    <property type="entry name" value="ABC_TRANSPORTER_2"/>
    <property type="match status" value="1"/>
</dbReference>
<evidence type="ECO:0000256" key="5">
    <source>
        <dbReference type="ARBA" id="ARBA00022989"/>
    </source>
</evidence>
<dbReference type="InterPro" id="IPR027417">
    <property type="entry name" value="P-loop_NTPase"/>
</dbReference>
<dbReference type="GO" id="GO:0016887">
    <property type="term" value="F:ATP hydrolysis activity"/>
    <property type="evidence" value="ECO:0007669"/>
    <property type="project" value="InterPro"/>
</dbReference>
<evidence type="ECO:0000259" key="10">
    <source>
        <dbReference type="PROSITE" id="PS50929"/>
    </source>
</evidence>
<evidence type="ECO:0000313" key="11">
    <source>
        <dbReference type="EMBL" id="QHA09381.1"/>
    </source>
</evidence>
<dbReference type="GO" id="GO:0140359">
    <property type="term" value="F:ABC-type transporter activity"/>
    <property type="evidence" value="ECO:0007669"/>
    <property type="project" value="InterPro"/>
</dbReference>
<keyword evidence="5 8" id="KW-1133">Transmembrane helix</keyword>
<evidence type="ECO:0000256" key="6">
    <source>
        <dbReference type="ARBA" id="ARBA00023136"/>
    </source>
</evidence>
<feature type="transmembrane region" description="Helical" evidence="8">
    <location>
        <begin position="65"/>
        <end position="89"/>
    </location>
</feature>
<dbReference type="Pfam" id="PF00005">
    <property type="entry name" value="ABC_tran"/>
    <property type="match status" value="1"/>
</dbReference>
<evidence type="ECO:0000256" key="8">
    <source>
        <dbReference type="SAM" id="Phobius"/>
    </source>
</evidence>
<sequence length="676" mass="71812">MTRRLPHLVRRALALAWKIDSRAVVLLLACQAASAALEAFGLVATTGTISALISSGHIQDRLGSALPPIGVIGAAAGGRALLAIAVVNLSSRLSPRLSREAELEMLEAAVGTELTAYDQPGFNDSWENADRGADVAKDLITESQQLMSCVASIVAAASVLTLLHPVLLPLIVLAVLPQGVASMKGARVQYASSRAMAAERRTLGLLRWYIADKDVADQVRSGTIAPFLLALYRRIGARVDAATDRAVHQGARYALVGAVVGGLASALLWSVLGLLLATGHMSVASVGTAVFALRSIGSSLRGLVGYGTQLFRTGLYFDDWVEFIEEAGGHRMQRGTSTPEPPKAVRADGLTYTYPGADHPALDNVSLTVRRGEVLALVGENGSGKTTLSKLLTGLYLPTSGRVTWDGRDVGDFAPHALWSQTAVVPQDFAHWPFTARDNITLGQPHGGDQSVHQAAERSGAHEVVESLRSGLDTLLAREWFGGVELSGGQWQRIAIARAFHRPAGLLVMDEPTSALDARAEHRIFTGLREVATDRAVVLVTHRLANVAVADKIVVLDRGRVIQSGTFSELVAAPGLFRELWLLQNDRGIPSQHAAESTAQCATSAEGAHPMRTSAPEYAMDRATKVDTEGEPSPDHAAAEAMRTPGRRGPDSDVSEETSAREVTEPPRAPGKEHSA</sequence>
<keyword evidence="2 8" id="KW-0812">Transmembrane</keyword>
<dbReference type="InterPro" id="IPR039421">
    <property type="entry name" value="Type_1_exporter"/>
</dbReference>
<dbReference type="InterPro" id="IPR003593">
    <property type="entry name" value="AAA+_ATPase"/>
</dbReference>
<evidence type="ECO:0000256" key="4">
    <source>
        <dbReference type="ARBA" id="ARBA00022840"/>
    </source>
</evidence>
<name>A0A6I6NGB7_9ACTN</name>
<gene>
    <name evidence="11" type="ORF">GQF42_03345</name>
</gene>
<dbReference type="PANTHER" id="PTHR24221:SF646">
    <property type="entry name" value="HAEMOLYSIN SECRETION ATP-BINDING PROTEIN"/>
    <property type="match status" value="1"/>
</dbReference>
<keyword evidence="4 11" id="KW-0067">ATP-binding</keyword>
<dbReference type="EMBL" id="CP047020">
    <property type="protein sequence ID" value="QHA09381.1"/>
    <property type="molecule type" value="Genomic_DNA"/>
</dbReference>
<dbReference type="AlphaFoldDB" id="A0A6I6NGB7"/>
<evidence type="ECO:0000256" key="1">
    <source>
        <dbReference type="ARBA" id="ARBA00004651"/>
    </source>
</evidence>
<evidence type="ECO:0000259" key="9">
    <source>
        <dbReference type="PROSITE" id="PS50893"/>
    </source>
</evidence>
<keyword evidence="6 8" id="KW-0472">Membrane</keyword>
<feature type="domain" description="ABC transmembrane type-1" evidence="10">
    <location>
        <begin position="25"/>
        <end position="312"/>
    </location>
</feature>
<evidence type="ECO:0000256" key="2">
    <source>
        <dbReference type="ARBA" id="ARBA00022692"/>
    </source>
</evidence>
<feature type="compositionally biased region" description="Polar residues" evidence="7">
    <location>
        <begin position="594"/>
        <end position="603"/>
    </location>
</feature>
<accession>A0A6I6NGB7</accession>
<feature type="domain" description="ABC transporter" evidence="9">
    <location>
        <begin position="345"/>
        <end position="583"/>
    </location>
</feature>
<dbReference type="PROSITE" id="PS00211">
    <property type="entry name" value="ABC_TRANSPORTER_1"/>
    <property type="match status" value="1"/>
</dbReference>
<organism evidence="11 12">
    <name type="scientific">Streptomyces broussonetiae</name>
    <dbReference type="NCBI Taxonomy" id="2686304"/>
    <lineage>
        <taxon>Bacteria</taxon>
        <taxon>Bacillati</taxon>
        <taxon>Actinomycetota</taxon>
        <taxon>Actinomycetes</taxon>
        <taxon>Kitasatosporales</taxon>
        <taxon>Streptomycetaceae</taxon>
        <taxon>Streptomyces</taxon>
    </lineage>
</organism>
<keyword evidence="12" id="KW-1185">Reference proteome</keyword>
<dbReference type="PANTHER" id="PTHR24221">
    <property type="entry name" value="ATP-BINDING CASSETTE SUB-FAMILY B"/>
    <property type="match status" value="1"/>
</dbReference>
<reference evidence="11 12" key="1">
    <citation type="submission" date="2019-12" db="EMBL/GenBank/DDBJ databases">
        <title>Streptomyces sp. strain T44 isolated from rhizosphere soil of Broussonetia papyrifera.</title>
        <authorList>
            <person name="Mo P."/>
        </authorList>
    </citation>
    <scope>NUCLEOTIDE SEQUENCE [LARGE SCALE GENOMIC DNA]</scope>
    <source>
        <strain evidence="11 12">T44</strain>
    </source>
</reference>
<dbReference type="InterPro" id="IPR003439">
    <property type="entry name" value="ABC_transporter-like_ATP-bd"/>
</dbReference>
<dbReference type="InterPro" id="IPR011527">
    <property type="entry name" value="ABC1_TM_dom"/>
</dbReference>
<dbReference type="InterPro" id="IPR036640">
    <property type="entry name" value="ABC1_TM_sf"/>
</dbReference>
<dbReference type="InterPro" id="IPR017871">
    <property type="entry name" value="ABC_transporter-like_CS"/>
</dbReference>
<feature type="transmembrane region" description="Helical" evidence="8">
    <location>
        <begin position="253"/>
        <end position="277"/>
    </location>
</feature>
<feature type="region of interest" description="Disordered" evidence="7">
    <location>
        <begin position="593"/>
        <end position="676"/>
    </location>
</feature>
<comment type="subcellular location">
    <subcellularLocation>
        <location evidence="1">Cell membrane</location>
        <topology evidence="1">Multi-pass membrane protein</topology>
    </subcellularLocation>
</comment>
<proteinExistence type="predicted"/>
<protein>
    <submittedName>
        <fullName evidence="11">ATP-binding cassette domain-containing protein</fullName>
    </submittedName>
</protein>
<feature type="compositionally biased region" description="Basic and acidic residues" evidence="7">
    <location>
        <begin position="658"/>
        <end position="676"/>
    </location>
</feature>
<dbReference type="GO" id="GO:0005886">
    <property type="term" value="C:plasma membrane"/>
    <property type="evidence" value="ECO:0007669"/>
    <property type="project" value="UniProtKB-SubCell"/>
</dbReference>
<dbReference type="SUPFAM" id="SSF52540">
    <property type="entry name" value="P-loop containing nucleoside triphosphate hydrolases"/>
    <property type="match status" value="1"/>
</dbReference>
<dbReference type="Gene3D" id="3.40.50.300">
    <property type="entry name" value="P-loop containing nucleotide triphosphate hydrolases"/>
    <property type="match status" value="1"/>
</dbReference>
<dbReference type="PROSITE" id="PS50929">
    <property type="entry name" value="ABC_TM1F"/>
    <property type="match status" value="1"/>
</dbReference>
<evidence type="ECO:0000256" key="7">
    <source>
        <dbReference type="SAM" id="MobiDB-lite"/>
    </source>
</evidence>